<sequence>MNDIPLTGWVAMGIIAVLLLVTNLSLLSLLRNKNNSDQSSTSILSDTMNALKNPWEKEDQPLRELSEQVARLKDFTQEKDTTNQ</sequence>
<organism evidence="2 3">
    <name type="scientific">Bellilinea caldifistulae</name>
    <dbReference type="NCBI Taxonomy" id="360411"/>
    <lineage>
        <taxon>Bacteria</taxon>
        <taxon>Bacillati</taxon>
        <taxon>Chloroflexota</taxon>
        <taxon>Anaerolineae</taxon>
        <taxon>Anaerolineales</taxon>
        <taxon>Anaerolineaceae</taxon>
        <taxon>Bellilinea</taxon>
    </lineage>
</organism>
<evidence type="ECO:0000313" key="3">
    <source>
        <dbReference type="Proteomes" id="UP000050514"/>
    </source>
</evidence>
<name>A0A0P6XH71_9CHLR</name>
<keyword evidence="1" id="KW-0472">Membrane</keyword>
<gene>
    <name evidence="2" type="ORF">AC812_13250</name>
</gene>
<evidence type="ECO:0000313" key="2">
    <source>
        <dbReference type="EMBL" id="KPL74259.1"/>
    </source>
</evidence>
<dbReference type="EMBL" id="LGHJ01000018">
    <property type="protein sequence ID" value="KPL74259.1"/>
    <property type="molecule type" value="Genomic_DNA"/>
</dbReference>
<dbReference type="Proteomes" id="UP000050514">
    <property type="component" value="Unassembled WGS sequence"/>
</dbReference>
<dbReference type="STRING" id="360411.AC812_13250"/>
<reference evidence="2 3" key="1">
    <citation type="submission" date="2015-07" db="EMBL/GenBank/DDBJ databases">
        <title>Draft genome of Bellilinea caldifistulae DSM 17877.</title>
        <authorList>
            <person name="Hemp J."/>
            <person name="Ward L.M."/>
            <person name="Pace L.A."/>
            <person name="Fischer W.W."/>
        </authorList>
    </citation>
    <scope>NUCLEOTIDE SEQUENCE [LARGE SCALE GENOMIC DNA]</scope>
    <source>
        <strain evidence="2 3">GOMI-1</strain>
    </source>
</reference>
<evidence type="ECO:0000256" key="1">
    <source>
        <dbReference type="SAM" id="Phobius"/>
    </source>
</evidence>
<comment type="caution">
    <text evidence="2">The sequence shown here is derived from an EMBL/GenBank/DDBJ whole genome shotgun (WGS) entry which is preliminary data.</text>
</comment>
<dbReference type="AlphaFoldDB" id="A0A0P6XH71"/>
<proteinExistence type="predicted"/>
<keyword evidence="1" id="KW-0812">Transmembrane</keyword>
<feature type="transmembrane region" description="Helical" evidence="1">
    <location>
        <begin position="6"/>
        <end position="30"/>
    </location>
</feature>
<keyword evidence="1" id="KW-1133">Transmembrane helix</keyword>
<accession>A0A0P6XH71</accession>
<protein>
    <submittedName>
        <fullName evidence="2">Uncharacterized protein</fullName>
    </submittedName>
</protein>
<dbReference type="RefSeq" id="WP_061915613.1">
    <property type="nucleotide sequence ID" value="NZ_DF967971.1"/>
</dbReference>
<keyword evidence="3" id="KW-1185">Reference proteome</keyword>